<dbReference type="RefSeq" id="WP_344314296.1">
    <property type="nucleotide sequence ID" value="NZ_BAAANY010000033.1"/>
</dbReference>
<comment type="caution">
    <text evidence="3">The sequence shown here is derived from an EMBL/GenBank/DDBJ whole genome shotgun (WGS) entry which is preliminary data.</text>
</comment>
<evidence type="ECO:0000259" key="2">
    <source>
        <dbReference type="Pfam" id="PF25547"/>
    </source>
</evidence>
<evidence type="ECO:0008006" key="5">
    <source>
        <dbReference type="Google" id="ProtNLM"/>
    </source>
</evidence>
<evidence type="ECO:0000313" key="3">
    <source>
        <dbReference type="EMBL" id="GAA1709255.1"/>
    </source>
</evidence>
<evidence type="ECO:0000313" key="4">
    <source>
        <dbReference type="Proteomes" id="UP001500618"/>
    </source>
</evidence>
<organism evidence="3 4">
    <name type="scientific">Fodinicola feengrottensis</name>
    <dbReference type="NCBI Taxonomy" id="435914"/>
    <lineage>
        <taxon>Bacteria</taxon>
        <taxon>Bacillati</taxon>
        <taxon>Actinomycetota</taxon>
        <taxon>Actinomycetes</taxon>
        <taxon>Mycobacteriales</taxon>
        <taxon>Fodinicola</taxon>
    </lineage>
</organism>
<reference evidence="3 4" key="1">
    <citation type="journal article" date="2019" name="Int. J. Syst. Evol. Microbiol.">
        <title>The Global Catalogue of Microorganisms (GCM) 10K type strain sequencing project: providing services to taxonomists for standard genome sequencing and annotation.</title>
        <authorList>
            <consortium name="The Broad Institute Genomics Platform"/>
            <consortium name="The Broad Institute Genome Sequencing Center for Infectious Disease"/>
            <person name="Wu L."/>
            <person name="Ma J."/>
        </authorList>
    </citation>
    <scope>NUCLEOTIDE SEQUENCE [LARGE SCALE GENOMIC DNA]</scope>
    <source>
        <strain evidence="3 4">JCM 14718</strain>
    </source>
</reference>
<protein>
    <recommendedName>
        <fullName evidence="5">ESX-1 secretion-associated protein EspA/EspE-like domain-containing protein</fullName>
    </recommendedName>
</protein>
<evidence type="ECO:0000259" key="1">
    <source>
        <dbReference type="Pfam" id="PF23275"/>
    </source>
</evidence>
<dbReference type="InterPro" id="IPR057037">
    <property type="entry name" value="TPR_rep_actino"/>
</dbReference>
<dbReference type="Proteomes" id="UP001500618">
    <property type="component" value="Unassembled WGS sequence"/>
</dbReference>
<dbReference type="EMBL" id="BAAANY010000033">
    <property type="protein sequence ID" value="GAA1709255.1"/>
    <property type="molecule type" value="Genomic_DNA"/>
</dbReference>
<feature type="domain" description="TPR repeat" evidence="1">
    <location>
        <begin position="228"/>
        <end position="465"/>
    </location>
</feature>
<feature type="domain" description="Outer membrane channel protein CpnT-like N-terminal" evidence="2">
    <location>
        <begin position="18"/>
        <end position="160"/>
    </location>
</feature>
<dbReference type="Pfam" id="PF23275">
    <property type="entry name" value="TPR_23"/>
    <property type="match status" value="1"/>
</dbReference>
<sequence>MPLTPVDPTGSTTTTAAVALPSGALWDAVVGYIGSNPWPLDSEQNAGHLAQTWDGVAQSLSGGTRTIYPLSQQESQAWPDVAGQSMHDGMIRQVEQLESASQQAQSRSMAANRYAQVLTTTKRGISDTIQQFDAAYQQIPNNILFAAFRQSFVLGVAMRIAGVLSQARTDLQADEPAAPPAPSIIPAGQHSAADVLKRAADAKASPQEIADALALIKKIDDHAAALPLDGKHSLSPAELNELTNIYGTLDKDVTKLPDVLKSVPGVDPAIADKTLGDGLLALSNEKLGGGMTAGGDPAHPRFGLPAGIRDLVTQNPITSVASASLAIGQEPSARLTDEAGWKGLSTLLGASTLTGGTEFSSDLTKRAADIAAAQTRATPTSHLLGLEVNENHGEGLLGDKNGTSEVLQNVLTASTRNHDADAGLLSTVGPDGKVNASPDAGKLLSDLTTYKWSDGGKAASGLVDWVAAGSQQPHNSAEYLDARNASIGVFQAVGDDHNTNAILAGVEHNAGWANGLGTVASSWPHALGGSAGDSPTGVDGDGLQISDRDANRLLGVVSTNRDAYNAVSLKIGDYEHGVIDQITHDRGLTGNAPLTSAQQLQVEELSRLEARVVGAPHLLQDHYNDVAAADDKQVTFWLNEGKTGLQFATGVLPTPAAPIASLGVGAIVDYFNNPANHVPQPTIDPAVQDHHGYDYVGGYTNEATYNYASSLVRDGHVPQNLQPFIDHTQPAGTPPQLRRLESLSSEERQALEGAVRDDNGGAFIDSYGGNLGDAYTTERRDGHF</sequence>
<keyword evidence="4" id="KW-1185">Reference proteome</keyword>
<accession>A0ABN2IPN4</accession>
<name>A0ABN2IPN4_9ACTN</name>
<dbReference type="InterPro" id="IPR057746">
    <property type="entry name" value="CpnT-like_N"/>
</dbReference>
<proteinExistence type="predicted"/>
<gene>
    <name evidence="3" type="ORF">GCM10009765_68320</name>
</gene>
<dbReference type="Pfam" id="PF25547">
    <property type="entry name" value="WXG100_2"/>
    <property type="match status" value="1"/>
</dbReference>